<gene>
    <name evidence="2" type="ORF">QO019_004083</name>
</gene>
<accession>A0ABU0KII1</accession>
<organism evidence="2 3">
    <name type="scientific">Streptomyces thermodiastaticus</name>
    <dbReference type="NCBI Taxonomy" id="44061"/>
    <lineage>
        <taxon>Bacteria</taxon>
        <taxon>Bacillati</taxon>
        <taxon>Actinomycetota</taxon>
        <taxon>Actinomycetes</taxon>
        <taxon>Kitasatosporales</taxon>
        <taxon>Streptomycetaceae</taxon>
        <taxon>Streptomyces</taxon>
    </lineage>
</organism>
<evidence type="ECO:0000256" key="1">
    <source>
        <dbReference type="SAM" id="MobiDB-lite"/>
    </source>
</evidence>
<sequence>MTLRMLLAGDQEAARLPRDLRPDGRLLPLPWDAADAEEAGRTSGADGRGADGMTLKVLLPDHRAAARLTRELRPHGRPLLVPNTDAGETVTDGGRTP</sequence>
<dbReference type="Proteomes" id="UP001236795">
    <property type="component" value="Unassembled WGS sequence"/>
</dbReference>
<proteinExistence type="predicted"/>
<dbReference type="EMBL" id="JAUSWC010000014">
    <property type="protein sequence ID" value="MDQ0489211.1"/>
    <property type="molecule type" value="Genomic_DNA"/>
</dbReference>
<protein>
    <submittedName>
        <fullName evidence="2">Uncharacterized protein</fullName>
    </submittedName>
</protein>
<keyword evidence="3" id="KW-1185">Reference proteome</keyword>
<reference evidence="2 3" key="1">
    <citation type="submission" date="2023-07" db="EMBL/GenBank/DDBJ databases">
        <title>Genomic Encyclopedia of Type Strains, Phase IV (KMG-IV): sequencing the most valuable type-strain genomes for metagenomic binning, comparative biology and taxonomic classification.</title>
        <authorList>
            <person name="Goeker M."/>
        </authorList>
    </citation>
    <scope>NUCLEOTIDE SEQUENCE [LARGE SCALE GENOMIC DNA]</scope>
    <source>
        <strain evidence="2 3">DSM 40573</strain>
    </source>
</reference>
<evidence type="ECO:0000313" key="2">
    <source>
        <dbReference type="EMBL" id="MDQ0489211.1"/>
    </source>
</evidence>
<dbReference type="RefSeq" id="WP_136239149.1">
    <property type="nucleotide sequence ID" value="NZ_JAUSWC010000014.1"/>
</dbReference>
<evidence type="ECO:0000313" key="3">
    <source>
        <dbReference type="Proteomes" id="UP001236795"/>
    </source>
</evidence>
<feature type="region of interest" description="Disordered" evidence="1">
    <location>
        <begin position="69"/>
        <end position="97"/>
    </location>
</feature>
<feature type="region of interest" description="Disordered" evidence="1">
    <location>
        <begin position="31"/>
        <end position="51"/>
    </location>
</feature>
<comment type="caution">
    <text evidence="2">The sequence shown here is derived from an EMBL/GenBank/DDBJ whole genome shotgun (WGS) entry which is preliminary data.</text>
</comment>
<name>A0ABU0KII1_9ACTN</name>